<gene>
    <name evidence="1" type="ORF">ERS852429_03482</name>
</gene>
<dbReference type="Gene3D" id="2.60.40.10">
    <property type="entry name" value="Immunoglobulins"/>
    <property type="match status" value="1"/>
</dbReference>
<dbReference type="AlphaFoldDB" id="A0A173VVH6"/>
<proteinExistence type="predicted"/>
<dbReference type="PANTHER" id="PTHR37833:SF1">
    <property type="entry name" value="SIGNAL PEPTIDE PROTEIN"/>
    <property type="match status" value="1"/>
</dbReference>
<dbReference type="InterPro" id="IPR013783">
    <property type="entry name" value="Ig-like_fold"/>
</dbReference>
<dbReference type="PANTHER" id="PTHR37833">
    <property type="entry name" value="LIPOPROTEIN-RELATED"/>
    <property type="match status" value="1"/>
</dbReference>
<sequence>MKPLDLIILLLTIFLSACQDKQKEIITLLVKEWQGKQILFPENMVFTRFASDTTNFVIPTSDYKVLVFVDSIGCTSCKLQLSRWKEFIRYTDSISQKNIPFLFFFQFDDQWEIHSLLIRENFDKPICLDRSDSLNQLNHFPKDIRFQVFLLDKNNKVVVIGNPVHNPNVKELYLEEISRKQPVAPIQTTVKVEKESLLLETIPLGKSKDTLFTLVNTGDQPLVIIDVTTTCGCAQTLFDKHPVQPGESLHIKVGVTPENKGLFDETITVKCNTNQLIKLNIRGNTI</sequence>
<reference evidence="1 2" key="1">
    <citation type="submission" date="2015-09" db="EMBL/GenBank/DDBJ databases">
        <authorList>
            <consortium name="Pathogen Informatics"/>
        </authorList>
    </citation>
    <scope>NUCLEOTIDE SEQUENCE [LARGE SCALE GENOMIC DNA]</scope>
    <source>
        <strain evidence="1 2">2789STDY5608872</strain>
    </source>
</reference>
<dbReference type="RefSeq" id="WP_057319839.1">
    <property type="nucleotide sequence ID" value="NZ_CYXP01000009.1"/>
</dbReference>
<evidence type="ECO:0000313" key="2">
    <source>
        <dbReference type="Proteomes" id="UP000095591"/>
    </source>
</evidence>
<accession>A0A173VVH6</accession>
<protein>
    <submittedName>
        <fullName evidence="1">Protein of uncharacterized function (DUF1573)</fullName>
    </submittedName>
</protein>
<name>A0A173VVH6_PARDI</name>
<dbReference type="Proteomes" id="UP000095591">
    <property type="component" value="Unassembled WGS sequence"/>
</dbReference>
<evidence type="ECO:0000313" key="1">
    <source>
        <dbReference type="EMBL" id="CUN29958.1"/>
    </source>
</evidence>
<dbReference type="InterPro" id="IPR011467">
    <property type="entry name" value="DUF1573"/>
</dbReference>
<dbReference type="EMBL" id="CYXP01000009">
    <property type="protein sequence ID" value="CUN29958.1"/>
    <property type="molecule type" value="Genomic_DNA"/>
</dbReference>
<dbReference type="PROSITE" id="PS51257">
    <property type="entry name" value="PROKAR_LIPOPROTEIN"/>
    <property type="match status" value="1"/>
</dbReference>
<dbReference type="Pfam" id="PF07610">
    <property type="entry name" value="DUF1573"/>
    <property type="match status" value="1"/>
</dbReference>
<organism evidence="1 2">
    <name type="scientific">Parabacteroides distasonis</name>
    <dbReference type="NCBI Taxonomy" id="823"/>
    <lineage>
        <taxon>Bacteria</taxon>
        <taxon>Pseudomonadati</taxon>
        <taxon>Bacteroidota</taxon>
        <taxon>Bacteroidia</taxon>
        <taxon>Bacteroidales</taxon>
        <taxon>Tannerellaceae</taxon>
        <taxon>Parabacteroides</taxon>
    </lineage>
</organism>